<reference evidence="1" key="1">
    <citation type="journal article" date="2019" name="bioRxiv">
        <title>The Genome of the Zebra Mussel, Dreissena polymorpha: A Resource for Invasive Species Research.</title>
        <authorList>
            <person name="McCartney M.A."/>
            <person name="Auch B."/>
            <person name="Kono T."/>
            <person name="Mallez S."/>
            <person name="Zhang Y."/>
            <person name="Obille A."/>
            <person name="Becker A."/>
            <person name="Abrahante J.E."/>
            <person name="Garbe J."/>
            <person name="Badalamenti J.P."/>
            <person name="Herman A."/>
            <person name="Mangelson H."/>
            <person name="Liachko I."/>
            <person name="Sullivan S."/>
            <person name="Sone E.D."/>
            <person name="Koren S."/>
            <person name="Silverstein K.A.T."/>
            <person name="Beckman K.B."/>
            <person name="Gohl D.M."/>
        </authorList>
    </citation>
    <scope>NUCLEOTIDE SEQUENCE</scope>
    <source>
        <strain evidence="1">Duluth1</strain>
        <tissue evidence="1">Whole animal</tissue>
    </source>
</reference>
<organism evidence="1 2">
    <name type="scientific">Dreissena polymorpha</name>
    <name type="common">Zebra mussel</name>
    <name type="synonym">Mytilus polymorpha</name>
    <dbReference type="NCBI Taxonomy" id="45954"/>
    <lineage>
        <taxon>Eukaryota</taxon>
        <taxon>Metazoa</taxon>
        <taxon>Spiralia</taxon>
        <taxon>Lophotrochozoa</taxon>
        <taxon>Mollusca</taxon>
        <taxon>Bivalvia</taxon>
        <taxon>Autobranchia</taxon>
        <taxon>Heteroconchia</taxon>
        <taxon>Euheterodonta</taxon>
        <taxon>Imparidentia</taxon>
        <taxon>Neoheterodontei</taxon>
        <taxon>Myida</taxon>
        <taxon>Dreissenoidea</taxon>
        <taxon>Dreissenidae</taxon>
        <taxon>Dreissena</taxon>
    </lineage>
</organism>
<name>A0A9D4DYU4_DREPO</name>
<gene>
    <name evidence="1" type="ORF">DPMN_171896</name>
</gene>
<protein>
    <submittedName>
        <fullName evidence="1">Uncharacterized protein</fullName>
    </submittedName>
</protein>
<dbReference type="EMBL" id="JAIWYP010000009">
    <property type="protein sequence ID" value="KAH3770607.1"/>
    <property type="molecule type" value="Genomic_DNA"/>
</dbReference>
<accession>A0A9D4DYU4</accession>
<comment type="caution">
    <text evidence="1">The sequence shown here is derived from an EMBL/GenBank/DDBJ whole genome shotgun (WGS) entry which is preliminary data.</text>
</comment>
<dbReference type="AlphaFoldDB" id="A0A9D4DYU4"/>
<sequence length="128" mass="14143">MYCTLDDCHLTACGEGEVNASYTTGHHIWLCADGNRELSIYLDDDTGLWEILHGLSIKSLSLDGWGVSGCTVNHEKSFSQTIASLSKLEKLDITMDEFTPCVWEALRGLNIKSLTLSSGGWEVIMQSR</sequence>
<proteinExistence type="predicted"/>
<evidence type="ECO:0000313" key="1">
    <source>
        <dbReference type="EMBL" id="KAH3770607.1"/>
    </source>
</evidence>
<evidence type="ECO:0000313" key="2">
    <source>
        <dbReference type="Proteomes" id="UP000828390"/>
    </source>
</evidence>
<reference evidence="1" key="2">
    <citation type="submission" date="2020-11" db="EMBL/GenBank/DDBJ databases">
        <authorList>
            <person name="McCartney M.A."/>
            <person name="Auch B."/>
            <person name="Kono T."/>
            <person name="Mallez S."/>
            <person name="Becker A."/>
            <person name="Gohl D.M."/>
            <person name="Silverstein K.A.T."/>
            <person name="Koren S."/>
            <person name="Bechman K.B."/>
            <person name="Herman A."/>
            <person name="Abrahante J.E."/>
            <person name="Garbe J."/>
        </authorList>
    </citation>
    <scope>NUCLEOTIDE SEQUENCE</scope>
    <source>
        <strain evidence="1">Duluth1</strain>
        <tissue evidence="1">Whole animal</tissue>
    </source>
</reference>
<dbReference type="Proteomes" id="UP000828390">
    <property type="component" value="Unassembled WGS sequence"/>
</dbReference>
<keyword evidence="2" id="KW-1185">Reference proteome</keyword>